<keyword evidence="5" id="KW-0411">Iron-sulfur</keyword>
<dbReference type="Proteomes" id="UP001623661">
    <property type="component" value="Unassembled WGS sequence"/>
</dbReference>
<dbReference type="InterPro" id="IPR017896">
    <property type="entry name" value="4Fe4S_Fe-S-bd"/>
</dbReference>
<evidence type="ECO:0000256" key="4">
    <source>
        <dbReference type="ARBA" id="ARBA00023004"/>
    </source>
</evidence>
<evidence type="ECO:0000313" key="8">
    <source>
        <dbReference type="Proteomes" id="UP001623661"/>
    </source>
</evidence>
<dbReference type="PROSITE" id="PS00198">
    <property type="entry name" value="4FE4S_FER_1"/>
    <property type="match status" value="1"/>
</dbReference>
<dbReference type="SUPFAM" id="SSF46548">
    <property type="entry name" value="alpha-helical ferredoxin"/>
    <property type="match status" value="1"/>
</dbReference>
<feature type="domain" description="4Fe-4S ferredoxin-type" evidence="6">
    <location>
        <begin position="54"/>
        <end position="81"/>
    </location>
</feature>
<dbReference type="RefSeq" id="WP_406763561.1">
    <property type="nucleotide sequence ID" value="NZ_JBJHZY010000001.1"/>
</dbReference>
<dbReference type="Pfam" id="PF13183">
    <property type="entry name" value="Fer4_8"/>
    <property type="match status" value="1"/>
</dbReference>
<dbReference type="PANTHER" id="PTHR43255:SF1">
    <property type="entry name" value="IRON-SULFUR-BINDING OXIDOREDUCTASE FADF-RELATED"/>
    <property type="match status" value="1"/>
</dbReference>
<comment type="caution">
    <text evidence="7">The sequence shown here is derived from an EMBL/GenBank/DDBJ whole genome shotgun (WGS) entry which is preliminary data.</text>
</comment>
<keyword evidence="8" id="KW-1185">Reference proteome</keyword>
<dbReference type="InterPro" id="IPR051460">
    <property type="entry name" value="HdrC_iron-sulfur_subunit"/>
</dbReference>
<organism evidence="7 8">
    <name type="scientific">Candidatus Clostridium radicumherbarum</name>
    <dbReference type="NCBI Taxonomy" id="3381662"/>
    <lineage>
        <taxon>Bacteria</taxon>
        <taxon>Bacillati</taxon>
        <taxon>Bacillota</taxon>
        <taxon>Clostridia</taxon>
        <taxon>Eubacteriales</taxon>
        <taxon>Clostridiaceae</taxon>
        <taxon>Clostridium</taxon>
    </lineage>
</organism>
<reference evidence="7 8" key="1">
    <citation type="submission" date="2024-11" db="EMBL/GenBank/DDBJ databases">
        <authorList>
            <person name="Heng Y.C."/>
            <person name="Lim A.C.H."/>
            <person name="Lee J.K.Y."/>
            <person name="Kittelmann S."/>
        </authorList>
    </citation>
    <scope>NUCLEOTIDE SEQUENCE [LARGE SCALE GENOMIC DNA]</scope>
    <source>
        <strain evidence="7 8">WILCCON 0202</strain>
    </source>
</reference>
<keyword evidence="1" id="KW-0004">4Fe-4S</keyword>
<gene>
    <name evidence="7" type="ORF">ACJDUH_02435</name>
</gene>
<proteinExistence type="predicted"/>
<dbReference type="EMBL" id="JBJHZY010000001">
    <property type="protein sequence ID" value="MFL0266946.1"/>
    <property type="molecule type" value="Genomic_DNA"/>
</dbReference>
<evidence type="ECO:0000256" key="1">
    <source>
        <dbReference type="ARBA" id="ARBA00022485"/>
    </source>
</evidence>
<name>A0ABW8TML6_9CLOT</name>
<evidence type="ECO:0000256" key="3">
    <source>
        <dbReference type="ARBA" id="ARBA00023002"/>
    </source>
</evidence>
<evidence type="ECO:0000313" key="7">
    <source>
        <dbReference type="EMBL" id="MFL0266946.1"/>
    </source>
</evidence>
<dbReference type="PANTHER" id="PTHR43255">
    <property type="entry name" value="IRON-SULFUR-BINDING OXIDOREDUCTASE FADF-RELATED-RELATED"/>
    <property type="match status" value="1"/>
</dbReference>
<evidence type="ECO:0000256" key="2">
    <source>
        <dbReference type="ARBA" id="ARBA00022723"/>
    </source>
</evidence>
<keyword evidence="4" id="KW-0408">Iron</keyword>
<keyword evidence="2" id="KW-0479">Metal-binding</keyword>
<accession>A0ABW8TML6</accession>
<dbReference type="InterPro" id="IPR017900">
    <property type="entry name" value="4Fe4S_Fe_S_CS"/>
</dbReference>
<keyword evidence="3" id="KW-0560">Oxidoreductase</keyword>
<protein>
    <submittedName>
        <fullName evidence="7">4Fe-4S dicluster domain-containing protein</fullName>
    </submittedName>
</protein>
<evidence type="ECO:0000259" key="6">
    <source>
        <dbReference type="PROSITE" id="PS51379"/>
    </source>
</evidence>
<evidence type="ECO:0000256" key="5">
    <source>
        <dbReference type="ARBA" id="ARBA00023014"/>
    </source>
</evidence>
<dbReference type="PROSITE" id="PS51379">
    <property type="entry name" value="4FE4S_FER_2"/>
    <property type="match status" value="1"/>
</dbReference>
<sequence length="123" mass="14041">MKKPRYDIETLELINEIANNCTSCKKCMKECIMLNDFGNSPSDIFKGFLQKKDIKPIIPYSCTMCNKCKMVCPKKLNIPEGFMNIREAIIKSNGGRSTLKGHKAVYVHQLLSSGFLKIFTTRR</sequence>